<evidence type="ECO:0000256" key="2">
    <source>
        <dbReference type="ARBA" id="ARBA00022490"/>
    </source>
</evidence>
<feature type="active site" description="Nucleophile" evidence="10 11">
    <location>
        <position position="82"/>
    </location>
</feature>
<dbReference type="GO" id="GO:0000105">
    <property type="term" value="P:L-histidine biosynthetic process"/>
    <property type="evidence" value="ECO:0007669"/>
    <property type="project" value="UniProtKB-UniRule"/>
</dbReference>
<dbReference type="EC" id="3.5.1.2" evidence="10"/>
<comment type="subcellular location">
    <subcellularLocation>
        <location evidence="10">Cytoplasm</location>
    </subcellularLocation>
</comment>
<feature type="domain" description="Glutamine amidotransferase" evidence="12">
    <location>
        <begin position="6"/>
        <end position="209"/>
    </location>
</feature>
<dbReference type="GO" id="GO:0016829">
    <property type="term" value="F:lyase activity"/>
    <property type="evidence" value="ECO:0007669"/>
    <property type="project" value="UniProtKB-KW"/>
</dbReference>
<reference evidence="13 14" key="1">
    <citation type="submission" date="2020-08" db="EMBL/GenBank/DDBJ databases">
        <title>Genomic Encyclopedia of Type Strains, Phase IV (KMG-IV): sequencing the most valuable type-strain genomes for metagenomic binning, comparative biology and taxonomic classification.</title>
        <authorList>
            <person name="Goeker M."/>
        </authorList>
    </citation>
    <scope>NUCLEOTIDE SEQUENCE [LARGE SCALE GENOMIC DNA]</scope>
    <source>
        <strain evidence="13 14">DSM 12141</strain>
    </source>
</reference>
<comment type="pathway">
    <text evidence="1 10">Amino-acid biosynthesis; L-histidine biosynthesis; L-histidine from 5-phospho-alpha-D-ribose 1-diphosphate: step 5/9.</text>
</comment>
<dbReference type="Proteomes" id="UP000541136">
    <property type="component" value="Unassembled WGS sequence"/>
</dbReference>
<evidence type="ECO:0000256" key="7">
    <source>
        <dbReference type="ARBA" id="ARBA00023239"/>
    </source>
</evidence>
<feature type="active site" evidence="10 11">
    <location>
        <position position="196"/>
    </location>
</feature>
<dbReference type="EC" id="4.3.2.10" evidence="10"/>
<comment type="catalytic activity">
    <reaction evidence="9 10">
        <text>L-glutamine + H2O = L-glutamate + NH4(+)</text>
        <dbReference type="Rhea" id="RHEA:15889"/>
        <dbReference type="ChEBI" id="CHEBI:15377"/>
        <dbReference type="ChEBI" id="CHEBI:28938"/>
        <dbReference type="ChEBI" id="CHEBI:29985"/>
        <dbReference type="ChEBI" id="CHEBI:58359"/>
        <dbReference type="EC" id="3.5.1.2"/>
    </reaction>
</comment>
<organism evidence="13 14">
    <name type="scientific">Castellaniella defragrans</name>
    <name type="common">Alcaligenes defragrans</name>
    <dbReference type="NCBI Taxonomy" id="75697"/>
    <lineage>
        <taxon>Bacteria</taxon>
        <taxon>Pseudomonadati</taxon>
        <taxon>Pseudomonadota</taxon>
        <taxon>Betaproteobacteria</taxon>
        <taxon>Burkholderiales</taxon>
        <taxon>Alcaligenaceae</taxon>
        <taxon>Castellaniella</taxon>
    </lineage>
</organism>
<evidence type="ECO:0000313" key="13">
    <source>
        <dbReference type="EMBL" id="MBB6084037.1"/>
    </source>
</evidence>
<dbReference type="Pfam" id="PF00117">
    <property type="entry name" value="GATase"/>
    <property type="match status" value="1"/>
</dbReference>
<comment type="catalytic activity">
    <reaction evidence="8 10">
        <text>5-[(5-phospho-1-deoxy-D-ribulos-1-ylimino)methylamino]-1-(5-phospho-beta-D-ribosyl)imidazole-4-carboxamide + L-glutamine = D-erythro-1-(imidazol-4-yl)glycerol 3-phosphate + 5-amino-1-(5-phospho-beta-D-ribosyl)imidazole-4-carboxamide + L-glutamate + H(+)</text>
        <dbReference type="Rhea" id="RHEA:24793"/>
        <dbReference type="ChEBI" id="CHEBI:15378"/>
        <dbReference type="ChEBI" id="CHEBI:29985"/>
        <dbReference type="ChEBI" id="CHEBI:58278"/>
        <dbReference type="ChEBI" id="CHEBI:58359"/>
        <dbReference type="ChEBI" id="CHEBI:58475"/>
        <dbReference type="ChEBI" id="CHEBI:58525"/>
        <dbReference type="EC" id="4.3.2.10"/>
    </reaction>
</comment>
<comment type="function">
    <text evidence="10">IGPS catalyzes the conversion of PRFAR and glutamine to IGP, AICAR and glutamate. The HisH subunit catalyzes the hydrolysis of glutamine to glutamate and ammonia as part of the synthesis of IGP and AICAR. The resulting ammonia molecule is channeled to the active site of HisF.</text>
</comment>
<evidence type="ECO:0000256" key="6">
    <source>
        <dbReference type="ARBA" id="ARBA00023102"/>
    </source>
</evidence>
<dbReference type="InterPro" id="IPR029062">
    <property type="entry name" value="Class_I_gatase-like"/>
</dbReference>
<comment type="subunit">
    <text evidence="10">Heterodimer of HisH and HisF.</text>
</comment>
<evidence type="ECO:0000256" key="11">
    <source>
        <dbReference type="PIRSR" id="PIRSR000495-1"/>
    </source>
</evidence>
<evidence type="ECO:0000256" key="9">
    <source>
        <dbReference type="ARBA" id="ARBA00049534"/>
    </source>
</evidence>
<keyword evidence="6 10" id="KW-0368">Histidine biosynthesis</keyword>
<dbReference type="PANTHER" id="PTHR42701">
    <property type="entry name" value="IMIDAZOLE GLYCEROL PHOSPHATE SYNTHASE SUBUNIT HISH"/>
    <property type="match status" value="1"/>
</dbReference>
<evidence type="ECO:0000256" key="5">
    <source>
        <dbReference type="ARBA" id="ARBA00022962"/>
    </source>
</evidence>
<sequence length="214" mass="23279">MTRIAIVDYGMGNFHSVARALQAAAPDHDIRIARDAGAIHAADRVVFPGQGAMPDCMRTLDTSGLREAVLRAAREKPLLGVCVGEQMLFEASDEGDTPGLGLFAGRVRRFQGPAFDHAVDGGARLKVPHMGWNAVTQTRAHPLWEGIAQDTPFYFVHSYYAEPADPALTAGISHHGLPFCCAIADGNIFAVQFHPEKSAAPGLRMYRNFTRWQP</sequence>
<dbReference type="PROSITE" id="PS51273">
    <property type="entry name" value="GATASE_TYPE_1"/>
    <property type="match status" value="1"/>
</dbReference>
<dbReference type="Gene3D" id="3.40.50.880">
    <property type="match status" value="1"/>
</dbReference>
<dbReference type="SUPFAM" id="SSF52317">
    <property type="entry name" value="Class I glutamine amidotransferase-like"/>
    <property type="match status" value="1"/>
</dbReference>
<evidence type="ECO:0000256" key="1">
    <source>
        <dbReference type="ARBA" id="ARBA00005091"/>
    </source>
</evidence>
<dbReference type="HAMAP" id="MF_00278">
    <property type="entry name" value="HisH"/>
    <property type="match status" value="1"/>
</dbReference>
<keyword evidence="2 10" id="KW-0963">Cytoplasm</keyword>
<dbReference type="PIRSF" id="PIRSF000495">
    <property type="entry name" value="Amidotransf_hisH"/>
    <property type="match status" value="1"/>
</dbReference>
<comment type="caution">
    <text evidence="13">The sequence shown here is derived from an EMBL/GenBank/DDBJ whole genome shotgun (WGS) entry which is preliminary data.</text>
</comment>
<dbReference type="UniPathway" id="UPA00031">
    <property type="reaction ID" value="UER00010"/>
</dbReference>
<keyword evidence="13" id="KW-0328">Glycosyltransferase</keyword>
<protein>
    <recommendedName>
        <fullName evidence="10">Imidazole glycerol phosphate synthase subunit HisH</fullName>
        <ecNumber evidence="10">4.3.2.10</ecNumber>
    </recommendedName>
    <alternativeName>
        <fullName evidence="10">IGP synthase glutaminase subunit</fullName>
        <ecNumber evidence="10">3.5.1.2</ecNumber>
    </alternativeName>
    <alternativeName>
        <fullName evidence="10">IGP synthase subunit HisH</fullName>
    </alternativeName>
    <alternativeName>
        <fullName evidence="10">ImGP synthase subunit HisH</fullName>
        <shortName evidence="10">IGPS subunit HisH</shortName>
    </alternativeName>
</protein>
<dbReference type="GO" id="GO:0000107">
    <property type="term" value="F:imidazoleglycerol-phosphate synthase activity"/>
    <property type="evidence" value="ECO:0007669"/>
    <property type="project" value="UniProtKB-UniRule"/>
</dbReference>
<dbReference type="RefSeq" id="WP_043678889.1">
    <property type="nucleotide sequence ID" value="NZ_JACHIB010000011.1"/>
</dbReference>
<evidence type="ECO:0000259" key="12">
    <source>
        <dbReference type="Pfam" id="PF00117"/>
    </source>
</evidence>
<dbReference type="InterPro" id="IPR017926">
    <property type="entry name" value="GATASE"/>
</dbReference>
<accession>A0A7W9WM81</accession>
<dbReference type="PANTHER" id="PTHR42701:SF2">
    <property type="entry name" value="IMIDAZOLE GLYCEROL PHOSPHATE SYNTHASE SUBUNIT HISH 1"/>
    <property type="match status" value="1"/>
</dbReference>
<dbReference type="GO" id="GO:0005737">
    <property type="term" value="C:cytoplasm"/>
    <property type="evidence" value="ECO:0007669"/>
    <property type="project" value="UniProtKB-SubCell"/>
</dbReference>
<dbReference type="GO" id="GO:0004359">
    <property type="term" value="F:glutaminase activity"/>
    <property type="evidence" value="ECO:0007669"/>
    <property type="project" value="UniProtKB-EC"/>
</dbReference>
<keyword evidence="4 10" id="KW-0378">Hydrolase</keyword>
<evidence type="ECO:0000256" key="3">
    <source>
        <dbReference type="ARBA" id="ARBA00022605"/>
    </source>
</evidence>
<gene>
    <name evidence="10" type="primary">hisH</name>
    <name evidence="13" type="ORF">HNR28_002082</name>
</gene>
<keyword evidence="13" id="KW-0808">Transferase</keyword>
<feature type="active site" evidence="10 11">
    <location>
        <position position="194"/>
    </location>
</feature>
<dbReference type="AlphaFoldDB" id="A0A7W9WM81"/>
<dbReference type="NCBIfam" id="TIGR01855">
    <property type="entry name" value="IMP_synth_hisH"/>
    <property type="match status" value="1"/>
</dbReference>
<dbReference type="InterPro" id="IPR010139">
    <property type="entry name" value="Imidazole-glycPsynth_HisH"/>
</dbReference>
<dbReference type="EMBL" id="JACHIB010000011">
    <property type="protein sequence ID" value="MBB6084037.1"/>
    <property type="molecule type" value="Genomic_DNA"/>
</dbReference>
<keyword evidence="3 10" id="KW-0028">Amino-acid biosynthesis</keyword>
<evidence type="ECO:0000256" key="4">
    <source>
        <dbReference type="ARBA" id="ARBA00022801"/>
    </source>
</evidence>
<dbReference type="CDD" id="cd01748">
    <property type="entry name" value="GATase1_IGP_Synthase"/>
    <property type="match status" value="1"/>
</dbReference>
<evidence type="ECO:0000313" key="14">
    <source>
        <dbReference type="Proteomes" id="UP000541136"/>
    </source>
</evidence>
<proteinExistence type="inferred from homology"/>
<name>A0A7W9WM81_CASDE</name>
<keyword evidence="7 10" id="KW-0456">Lyase</keyword>
<keyword evidence="5 10" id="KW-0315">Glutamine amidotransferase</keyword>
<evidence type="ECO:0000256" key="10">
    <source>
        <dbReference type="HAMAP-Rule" id="MF_00278"/>
    </source>
</evidence>
<evidence type="ECO:0000256" key="8">
    <source>
        <dbReference type="ARBA" id="ARBA00047838"/>
    </source>
</evidence>